<reference evidence="5" key="1">
    <citation type="submission" date="2020-11" db="EMBL/GenBank/DDBJ databases">
        <authorList>
            <person name="Tran Van P."/>
        </authorList>
    </citation>
    <scope>NUCLEOTIDE SEQUENCE</scope>
</reference>
<dbReference type="InterPro" id="IPR036770">
    <property type="entry name" value="Ankyrin_rpt-contain_sf"/>
</dbReference>
<dbReference type="PANTHER" id="PTHR24171">
    <property type="entry name" value="ANKYRIN REPEAT DOMAIN-CONTAINING PROTEIN 39-RELATED"/>
    <property type="match status" value="1"/>
</dbReference>
<dbReference type="SUPFAM" id="SSF48403">
    <property type="entry name" value="Ankyrin repeat"/>
    <property type="match status" value="1"/>
</dbReference>
<organism evidence="5">
    <name type="scientific">Timema shepardi</name>
    <name type="common">Walking stick</name>
    <dbReference type="NCBI Taxonomy" id="629360"/>
    <lineage>
        <taxon>Eukaryota</taxon>
        <taxon>Metazoa</taxon>
        <taxon>Ecdysozoa</taxon>
        <taxon>Arthropoda</taxon>
        <taxon>Hexapoda</taxon>
        <taxon>Insecta</taxon>
        <taxon>Pterygota</taxon>
        <taxon>Neoptera</taxon>
        <taxon>Polyneoptera</taxon>
        <taxon>Phasmatodea</taxon>
        <taxon>Timematodea</taxon>
        <taxon>Timematoidea</taxon>
        <taxon>Timematidae</taxon>
        <taxon>Timema</taxon>
    </lineage>
</organism>
<dbReference type="PROSITE" id="PS50088">
    <property type="entry name" value="ANK_REPEAT"/>
    <property type="match status" value="3"/>
</dbReference>
<proteinExistence type="predicted"/>
<keyword evidence="2 3" id="KW-0040">ANK repeat</keyword>
<dbReference type="EMBL" id="OC000832">
    <property type="protein sequence ID" value="CAD7258457.1"/>
    <property type="molecule type" value="Genomic_DNA"/>
</dbReference>
<evidence type="ECO:0000256" key="4">
    <source>
        <dbReference type="SAM" id="MobiDB-lite"/>
    </source>
</evidence>
<feature type="compositionally biased region" description="Basic and acidic residues" evidence="4">
    <location>
        <begin position="699"/>
        <end position="720"/>
    </location>
</feature>
<gene>
    <name evidence="5" type="ORF">TSIB3V08_LOCUS2692</name>
</gene>
<dbReference type="AlphaFoldDB" id="A0A7R9AQB9"/>
<feature type="repeat" description="ANK" evidence="3">
    <location>
        <begin position="554"/>
        <end position="586"/>
    </location>
</feature>
<dbReference type="Gene3D" id="1.25.40.20">
    <property type="entry name" value="Ankyrin repeat-containing domain"/>
    <property type="match status" value="3"/>
</dbReference>
<accession>A0A7R9AQB9</accession>
<keyword evidence="1" id="KW-0677">Repeat</keyword>
<dbReference type="InterPro" id="IPR002110">
    <property type="entry name" value="Ankyrin_rpt"/>
</dbReference>
<dbReference type="SMART" id="SM00248">
    <property type="entry name" value="ANK"/>
    <property type="match status" value="5"/>
</dbReference>
<dbReference type="Pfam" id="PF12796">
    <property type="entry name" value="Ank_2"/>
    <property type="match status" value="2"/>
</dbReference>
<dbReference type="PROSITE" id="PS50297">
    <property type="entry name" value="ANK_REP_REGION"/>
    <property type="match status" value="3"/>
</dbReference>
<sequence length="720" mass="82368">MYSYLPSRWRCVQVLPLVAVENEKIFDYYYKKMNSQLVNNETGKCMDGEIFLVKMAALIFLRGLRRYDSIQIAHNLTSAGIFRHIVVRFEDSSGKHLRDNIDEVRGVWPSGLCKVLVVDCEEEIISANELAEFLQDDYGKINNHKNVSSECKHIALREIENEKVFYDICEELGKGNIHLLRLEHDVLTWRASNGDASRLMRYVNTGSTGLSDNLEEFMEKCKTIAPQTNTVWDIPDRVVLISGDPGIGKSYLVTQLALQSKKARPETWILVRKHRDIYYEKYNFEVNNYDISENSDIYVGYHVRSALQAILPSGHLSQLHDRTIEERNVSFIKRLQGGETTTFIQGIIDGRPQFSHRVYAEFFASLWFVKYFRQNRDFIDQHFHTWEYREIRFMFDRELVSGHEIHEAILKGDIASVRTHLFRKANVNATDLGGRTPLHVLASLPPSIITSGEPSVVFEELMLTLLRAGADVKLTDHVLGKDPFYYIYKNSAWIMYVVWLRKMMSHEDPAYKQLLQVYKADYPLYLAAINGHMELITVALEMDLPPDTVVIDTNQSTILHGAAFTGHLKIVDLLIKHGADLNIRDAEGMSALMLAAGEDHLDVVRSLTDHRANLDLQNNTGNCALHLAAEQGHLGVVKCLVRAGCTINVINNKGETPLDCAKSVVRDSRARFTQFTLPYKAIKLSRMRISFEKSQQMNGKEEGKKFNDEMEEEKMLDSIH</sequence>
<evidence type="ECO:0000313" key="5">
    <source>
        <dbReference type="EMBL" id="CAD7258457.1"/>
    </source>
</evidence>
<evidence type="ECO:0000256" key="1">
    <source>
        <dbReference type="ARBA" id="ARBA00022737"/>
    </source>
</evidence>
<name>A0A7R9AQB9_TIMSH</name>
<protein>
    <submittedName>
        <fullName evidence="5">Uncharacterized protein</fullName>
    </submittedName>
</protein>
<dbReference type="PRINTS" id="PR01415">
    <property type="entry name" value="ANKYRIN"/>
</dbReference>
<feature type="repeat" description="ANK" evidence="3">
    <location>
        <begin position="620"/>
        <end position="652"/>
    </location>
</feature>
<feature type="region of interest" description="Disordered" evidence="4">
    <location>
        <begin position="694"/>
        <end position="720"/>
    </location>
</feature>
<feature type="repeat" description="ANK" evidence="3">
    <location>
        <begin position="587"/>
        <end position="619"/>
    </location>
</feature>
<evidence type="ECO:0000256" key="3">
    <source>
        <dbReference type="PROSITE-ProRule" id="PRU00023"/>
    </source>
</evidence>
<evidence type="ECO:0000256" key="2">
    <source>
        <dbReference type="ARBA" id="ARBA00023043"/>
    </source>
</evidence>